<dbReference type="Pfam" id="PF00041">
    <property type="entry name" value="fn3"/>
    <property type="match status" value="6"/>
</dbReference>
<dbReference type="InterPro" id="IPR003961">
    <property type="entry name" value="FN3_dom"/>
</dbReference>
<feature type="transmembrane region" description="Helical" evidence="15">
    <location>
        <begin position="1154"/>
        <end position="1177"/>
    </location>
</feature>
<accession>A0A226DHF8</accession>
<dbReference type="STRING" id="158441.A0A226DHF8"/>
<keyword evidence="10" id="KW-1015">Disulfide bond</keyword>
<feature type="domain" description="Fibronectin type-III" evidence="17">
    <location>
        <begin position="1030"/>
        <end position="1128"/>
    </location>
</feature>
<dbReference type="FunFam" id="2.60.40.10:FF:000004">
    <property type="entry name" value="DCC isoform 1"/>
    <property type="match status" value="1"/>
</dbReference>
<dbReference type="GO" id="GO:0030154">
    <property type="term" value="P:cell differentiation"/>
    <property type="evidence" value="ECO:0007669"/>
    <property type="project" value="UniProtKB-ARBA"/>
</dbReference>
<evidence type="ECO:0000256" key="5">
    <source>
        <dbReference type="ARBA" id="ARBA00022692"/>
    </source>
</evidence>
<comment type="similarity">
    <text evidence="3">Belongs to the immunoglobulin superfamily. DCC family.</text>
</comment>
<dbReference type="PROSITE" id="PS50835">
    <property type="entry name" value="IG_LIKE"/>
    <property type="match status" value="4"/>
</dbReference>
<dbReference type="InterPro" id="IPR013098">
    <property type="entry name" value="Ig_I-set"/>
</dbReference>
<dbReference type="CDD" id="cd00096">
    <property type="entry name" value="Ig"/>
    <property type="match status" value="1"/>
</dbReference>
<evidence type="ECO:0000256" key="3">
    <source>
        <dbReference type="ARBA" id="ARBA00009588"/>
    </source>
</evidence>
<dbReference type="Gene3D" id="2.60.40.10">
    <property type="entry name" value="Immunoglobulins"/>
    <property type="match status" value="10"/>
</dbReference>
<dbReference type="CDD" id="cd00063">
    <property type="entry name" value="FN3"/>
    <property type="match status" value="6"/>
</dbReference>
<evidence type="ECO:0000256" key="7">
    <source>
        <dbReference type="ARBA" id="ARBA00022737"/>
    </source>
</evidence>
<dbReference type="Pfam" id="PF13927">
    <property type="entry name" value="Ig_3"/>
    <property type="match status" value="1"/>
</dbReference>
<evidence type="ECO:0000256" key="13">
    <source>
        <dbReference type="ARBA" id="ARBA00069893"/>
    </source>
</evidence>
<feature type="domain" description="Ig-like" evidence="16">
    <location>
        <begin position="144"/>
        <end position="228"/>
    </location>
</feature>
<feature type="compositionally biased region" description="Polar residues" evidence="14">
    <location>
        <begin position="1288"/>
        <end position="1304"/>
    </location>
</feature>
<evidence type="ECO:0000256" key="9">
    <source>
        <dbReference type="ARBA" id="ARBA00023136"/>
    </source>
</evidence>
<comment type="subcellular location">
    <subcellularLocation>
        <location evidence="1">Cell membrane</location>
    </subcellularLocation>
    <subcellularLocation>
        <location evidence="2">Membrane</location>
        <topology evidence="2">Single-pass type I membrane protein</topology>
    </subcellularLocation>
</comment>
<dbReference type="InterPro" id="IPR036116">
    <property type="entry name" value="FN3_sf"/>
</dbReference>
<dbReference type="PROSITE" id="PS50853">
    <property type="entry name" value="FN3"/>
    <property type="match status" value="6"/>
</dbReference>
<feature type="domain" description="Ig-like" evidence="16">
    <location>
        <begin position="338"/>
        <end position="423"/>
    </location>
</feature>
<dbReference type="InterPro" id="IPR013783">
    <property type="entry name" value="Ig-like_fold"/>
</dbReference>
<dbReference type="SMART" id="SM00060">
    <property type="entry name" value="FN3"/>
    <property type="match status" value="6"/>
</dbReference>
<dbReference type="GO" id="GO:0009653">
    <property type="term" value="P:anatomical structure morphogenesis"/>
    <property type="evidence" value="ECO:0007669"/>
    <property type="project" value="UniProtKB-ARBA"/>
</dbReference>
<evidence type="ECO:0000259" key="16">
    <source>
        <dbReference type="PROSITE" id="PS50835"/>
    </source>
</evidence>
<reference evidence="18 19" key="1">
    <citation type="submission" date="2015-12" db="EMBL/GenBank/DDBJ databases">
        <title>The genome of Folsomia candida.</title>
        <authorList>
            <person name="Faddeeva A."/>
            <person name="Derks M.F."/>
            <person name="Anvar Y."/>
            <person name="Smit S."/>
            <person name="Van Straalen N."/>
            <person name="Roelofs D."/>
        </authorList>
    </citation>
    <scope>NUCLEOTIDE SEQUENCE [LARGE SCALE GENOMIC DNA]</scope>
    <source>
        <strain evidence="18 19">VU population</strain>
        <tissue evidence="18">Whole body</tissue>
    </source>
</reference>
<dbReference type="SUPFAM" id="SSF49265">
    <property type="entry name" value="Fibronectin type III"/>
    <property type="match status" value="4"/>
</dbReference>
<feature type="domain" description="Fibronectin type-III" evidence="17">
    <location>
        <begin position="923"/>
        <end position="1025"/>
    </location>
</feature>
<feature type="compositionally biased region" description="Polar residues" evidence="14">
    <location>
        <begin position="461"/>
        <end position="484"/>
    </location>
</feature>
<keyword evidence="5 15" id="KW-0812">Transmembrane</keyword>
<evidence type="ECO:0000259" key="17">
    <source>
        <dbReference type="PROSITE" id="PS50853"/>
    </source>
</evidence>
<evidence type="ECO:0000256" key="4">
    <source>
        <dbReference type="ARBA" id="ARBA00022475"/>
    </source>
</evidence>
<dbReference type="SUPFAM" id="SSF48726">
    <property type="entry name" value="Immunoglobulin"/>
    <property type="match status" value="4"/>
</dbReference>
<evidence type="ECO:0000313" key="19">
    <source>
        <dbReference type="Proteomes" id="UP000198287"/>
    </source>
</evidence>
<evidence type="ECO:0000256" key="11">
    <source>
        <dbReference type="ARBA" id="ARBA00023180"/>
    </source>
</evidence>
<feature type="domain" description="Fibronectin type-III" evidence="17">
    <location>
        <begin position="488"/>
        <end position="581"/>
    </location>
</feature>
<dbReference type="Pfam" id="PF06583">
    <property type="entry name" value="Neogenin_C"/>
    <property type="match status" value="2"/>
</dbReference>
<gene>
    <name evidence="18" type="ORF">Fcan01_21600</name>
</gene>
<keyword evidence="7" id="KW-0677">Repeat</keyword>
<feature type="domain" description="Fibronectin type-III" evidence="17">
    <location>
        <begin position="815"/>
        <end position="910"/>
    </location>
</feature>
<dbReference type="SMART" id="SM00409">
    <property type="entry name" value="IG"/>
    <property type="match status" value="5"/>
</dbReference>
<dbReference type="InterPro" id="IPR036179">
    <property type="entry name" value="Ig-like_dom_sf"/>
</dbReference>
<evidence type="ECO:0000313" key="18">
    <source>
        <dbReference type="EMBL" id="OXA43616.1"/>
    </source>
</evidence>
<dbReference type="InterPro" id="IPR010560">
    <property type="entry name" value="Neogenin_C"/>
</dbReference>
<dbReference type="OrthoDB" id="114660at2759"/>
<keyword evidence="9 15" id="KW-0472">Membrane</keyword>
<feature type="region of interest" description="Disordered" evidence="14">
    <location>
        <begin position="1328"/>
        <end position="1368"/>
    </location>
</feature>
<dbReference type="FunFam" id="2.60.40.10:FF:000032">
    <property type="entry name" value="palladin isoform X1"/>
    <property type="match status" value="1"/>
</dbReference>
<feature type="region of interest" description="Disordered" evidence="14">
    <location>
        <begin position="1288"/>
        <end position="1315"/>
    </location>
</feature>
<dbReference type="PANTHER" id="PTHR13817">
    <property type="entry name" value="TITIN"/>
    <property type="match status" value="1"/>
</dbReference>
<dbReference type="OMA" id="GGDHAYW"/>
<feature type="domain" description="Ig-like" evidence="16">
    <location>
        <begin position="37"/>
        <end position="142"/>
    </location>
</feature>
<feature type="domain" description="Fibronectin type-III" evidence="17">
    <location>
        <begin position="587"/>
        <end position="710"/>
    </location>
</feature>
<evidence type="ECO:0000256" key="12">
    <source>
        <dbReference type="ARBA" id="ARBA00023319"/>
    </source>
</evidence>
<dbReference type="GO" id="GO:0005886">
    <property type="term" value="C:plasma membrane"/>
    <property type="evidence" value="ECO:0007669"/>
    <property type="project" value="UniProtKB-SubCell"/>
</dbReference>
<feature type="region of interest" description="Disordered" evidence="14">
    <location>
        <begin position="1182"/>
        <end position="1241"/>
    </location>
</feature>
<dbReference type="FunFam" id="2.60.40.10:FF:000273">
    <property type="entry name" value="contactin-3 isoform X1"/>
    <property type="match status" value="1"/>
</dbReference>
<keyword evidence="6" id="KW-0732">Signal</keyword>
<keyword evidence="12" id="KW-0393">Immunoglobulin domain</keyword>
<feature type="domain" description="Fibronectin type-III" evidence="17">
    <location>
        <begin position="715"/>
        <end position="808"/>
    </location>
</feature>
<feature type="region of interest" description="Disordered" evidence="14">
    <location>
        <begin position="1414"/>
        <end position="1434"/>
    </location>
</feature>
<name>A0A226DHF8_FOLCA</name>
<feature type="compositionally biased region" description="Basic and acidic residues" evidence="14">
    <location>
        <begin position="1197"/>
        <end position="1226"/>
    </location>
</feature>
<dbReference type="InterPro" id="IPR003599">
    <property type="entry name" value="Ig_sub"/>
</dbReference>
<dbReference type="FunFam" id="2.60.40.10:FF:000551">
    <property type="entry name" value="Protogenin A"/>
    <property type="match status" value="1"/>
</dbReference>
<keyword evidence="4" id="KW-1003">Cell membrane</keyword>
<proteinExistence type="inferred from homology"/>
<dbReference type="Proteomes" id="UP000198287">
    <property type="component" value="Unassembled WGS sequence"/>
</dbReference>
<dbReference type="EMBL" id="LNIX01000021">
    <property type="protein sequence ID" value="OXA43616.1"/>
    <property type="molecule type" value="Genomic_DNA"/>
</dbReference>
<evidence type="ECO:0000256" key="2">
    <source>
        <dbReference type="ARBA" id="ARBA00004479"/>
    </source>
</evidence>
<dbReference type="InterPro" id="IPR003598">
    <property type="entry name" value="Ig_sub2"/>
</dbReference>
<comment type="caution">
    <text evidence="18">The sequence shown here is derived from an EMBL/GenBank/DDBJ whole genome shotgun (WGS) entry which is preliminary data.</text>
</comment>
<protein>
    <recommendedName>
        <fullName evidence="13">Cell adhesion molecule-related/down-regulated by oncogenes</fullName>
    </recommendedName>
</protein>
<dbReference type="PANTHER" id="PTHR13817:SF173">
    <property type="entry name" value="FRAZZLED"/>
    <property type="match status" value="1"/>
</dbReference>
<dbReference type="FunFam" id="2.60.40.10:FF:000189">
    <property type="entry name" value="Neogenin isoform 3"/>
    <property type="match status" value="1"/>
</dbReference>
<dbReference type="Pfam" id="PF07679">
    <property type="entry name" value="I-set"/>
    <property type="match status" value="2"/>
</dbReference>
<organism evidence="18 19">
    <name type="scientific">Folsomia candida</name>
    <name type="common">Springtail</name>
    <dbReference type="NCBI Taxonomy" id="158441"/>
    <lineage>
        <taxon>Eukaryota</taxon>
        <taxon>Metazoa</taxon>
        <taxon>Ecdysozoa</taxon>
        <taxon>Arthropoda</taxon>
        <taxon>Hexapoda</taxon>
        <taxon>Collembola</taxon>
        <taxon>Entomobryomorpha</taxon>
        <taxon>Isotomoidea</taxon>
        <taxon>Isotomidae</taxon>
        <taxon>Proisotominae</taxon>
        <taxon>Folsomia</taxon>
    </lineage>
</organism>
<dbReference type="SMART" id="SM00408">
    <property type="entry name" value="IGc2"/>
    <property type="match status" value="4"/>
</dbReference>
<dbReference type="InterPro" id="IPR007110">
    <property type="entry name" value="Ig-like_dom"/>
</dbReference>
<sequence>MKSSTNMTKQRQKVFSIAFTVQILILVICGIETVRSLKFILEPDDAVVPRGAGVVLNCAARGEGVLSPRISWKKDGVLLSFIGDSRSSADDNDYERSILANGSLHITSLIRARDSRPEEGSYQCVATLDGTGTILSRFAKVQAASIVRFEEEPEDISIALGQTARFSCNAEGIPPPKISWIKDNQPLIMDDIRMSVLPSGSLEITKIRESDQGVYKCHVSNSDRQHISRTGRLVLNPNPDRDTPPSFTVIPKSRTVTALDTIILECSAVAYPLPRISWLKDGVTIDLENKHTRYSLVGEANLKITRVEEVDRGTYLCRAENREDSSDISATIDVLVPPKALPSLTNFYAYEKEDVELPCRITGRPQPPIIWRKNGETIIEGDYFQIVHGNSLKILGLVTTDAGMYQCFGANSAGNVQTGVHLQVLRPGQEMPEPEFVWDFDDELPLMDTLPPSPSSPFSSHHTGQILPTSSSATTDLSNHSPSGGPSAPRDISAVLISTRFVTLTWKAPIITNGNIIAYAIYYKEIGSDRERTRNTTTGRLEEVNIQGLQPNKRYTFRIVPYNEKSSGVSSPEIAVTTQPEVNVPGSPANLRPVLVTPTSIKLAWSQPEVSNGNIQRYKVYYVEASSKTSTSGTVKLIEEDDDTAEEDDGEIEDYLLPNNGGIQSKTVNIPEVVIEDLKIYTEYYIWVLAFNQNGPGPSSEEIKIVTLSDVPADTPHNVTVESASSTSIVVRWEPPPVEFRNGIITGYKIKYKQKKKRAETVTTDGNTLFMVMNELEKGMEYQIKLAALNLNGTGPFTEWIPAVTFERDLDETRVPLKPITIQAQASSDSITISWMPPRNQNIMIRGYTIGWGKGIPDVYTKLVEGKRRLYIIEDLQPNSDYVISVRAFNQVGDGEPIYVNERTKSTSDEEFGGGPMMAQLPPPIGLRAVILSSTSAVLYWTDSSLSRTQLATDNRYYVVRFLPTEQSSALGPKKTSPKLVNTTQMNTILDDLRPGTQYEFSVKVVKNRLSSEWSLVAINTTFSLALLAPPQDITTLAFTLADGTSSVIVNWQPPKATGEDEVKGYVVFYTTKPSLKEWVEEAVPEDVLTHRVQGLTPDTNYYFRMAAKYPKGLGLYTDIKSAATPPAKTLYGNGFGNGVRNNPYEHDIRPQDIVLYVLIGLSVLLALASIMLCIYYRRKGGSPSPNKNSSLKKSRKPDQLKPPDLWIHHDHMELKNVEKSGRHTDSLISPSSRGSREYTDLDEKIPLQCNTNSLDKKNFLSSYLVTGGGHDGRGTLTGRSVKSQILSDTSGHMSDGTKTYETTASGSSAASSQNNLHTMAQYSATSEYGTQSGGSTLGTLNRRTLSSGGTGNLKSFSVPTPPTAGYPYQPNTSQNKMNIRPMGGGVVGIHPSNDLSAQRSPKRVSTSQLPPMVVGFSKSISPRGGAGGYSSSGEASPIQKCYSTEQLNNEISNLEGLMKDLNAITASEFQC</sequence>
<keyword evidence="8 15" id="KW-1133">Transmembrane helix</keyword>
<evidence type="ECO:0000256" key="8">
    <source>
        <dbReference type="ARBA" id="ARBA00022989"/>
    </source>
</evidence>
<feature type="compositionally biased region" description="Polar residues" evidence="14">
    <location>
        <begin position="1342"/>
        <end position="1359"/>
    </location>
</feature>
<evidence type="ECO:0000256" key="6">
    <source>
        <dbReference type="ARBA" id="ARBA00022729"/>
    </source>
</evidence>
<dbReference type="InterPro" id="IPR050964">
    <property type="entry name" value="Striated_Muscle_Regulatory"/>
</dbReference>
<evidence type="ECO:0000256" key="14">
    <source>
        <dbReference type="SAM" id="MobiDB-lite"/>
    </source>
</evidence>
<keyword evidence="11" id="KW-0325">Glycoprotein</keyword>
<feature type="region of interest" description="Disordered" evidence="14">
    <location>
        <begin position="449"/>
        <end position="489"/>
    </location>
</feature>
<dbReference type="PRINTS" id="PR00014">
    <property type="entry name" value="FNTYPEIII"/>
</dbReference>
<keyword evidence="19" id="KW-1185">Reference proteome</keyword>
<evidence type="ECO:0000256" key="10">
    <source>
        <dbReference type="ARBA" id="ARBA00023157"/>
    </source>
</evidence>
<evidence type="ECO:0000256" key="1">
    <source>
        <dbReference type="ARBA" id="ARBA00004236"/>
    </source>
</evidence>
<feature type="domain" description="Ig-like" evidence="16">
    <location>
        <begin position="245"/>
        <end position="333"/>
    </location>
</feature>
<evidence type="ECO:0000256" key="15">
    <source>
        <dbReference type="SAM" id="Phobius"/>
    </source>
</evidence>